<proteinExistence type="predicted"/>
<organism evidence="2 3">
    <name type="scientific">Nitrosomonas supralitoralis</name>
    <dbReference type="NCBI Taxonomy" id="2116706"/>
    <lineage>
        <taxon>Bacteria</taxon>
        <taxon>Pseudomonadati</taxon>
        <taxon>Pseudomonadota</taxon>
        <taxon>Betaproteobacteria</taxon>
        <taxon>Nitrosomonadales</taxon>
        <taxon>Nitrosomonadaceae</taxon>
        <taxon>Nitrosomonas</taxon>
    </lineage>
</organism>
<dbReference type="EMBL" id="PXXU01000055">
    <property type="protein sequence ID" value="PSJ16347.1"/>
    <property type="molecule type" value="Genomic_DNA"/>
</dbReference>
<protein>
    <submittedName>
        <fullName evidence="2">Uncharacterized protein</fullName>
    </submittedName>
</protein>
<evidence type="ECO:0000313" key="2">
    <source>
        <dbReference type="EMBL" id="PSJ16347.1"/>
    </source>
</evidence>
<sequence>MHLSKLGGSVTPQPIPPEVLSTVKDAPENAKEDPELEIPNQPFQPDKVPPLEEQERDIPQE</sequence>
<dbReference type="AlphaFoldDB" id="A0A2P7NSA6"/>
<feature type="region of interest" description="Disordered" evidence="1">
    <location>
        <begin position="1"/>
        <end position="61"/>
    </location>
</feature>
<gene>
    <name evidence="2" type="ORF">C7H79_13900</name>
</gene>
<dbReference type="Proteomes" id="UP000241912">
    <property type="component" value="Unassembled WGS sequence"/>
</dbReference>
<name>A0A2P7NSA6_9PROT</name>
<evidence type="ECO:0000256" key="1">
    <source>
        <dbReference type="SAM" id="MobiDB-lite"/>
    </source>
</evidence>
<evidence type="ECO:0000313" key="3">
    <source>
        <dbReference type="Proteomes" id="UP000241912"/>
    </source>
</evidence>
<comment type="caution">
    <text evidence="2">The sequence shown here is derived from an EMBL/GenBank/DDBJ whole genome shotgun (WGS) entry which is preliminary data.</text>
</comment>
<keyword evidence="3" id="KW-1185">Reference proteome</keyword>
<dbReference type="RefSeq" id="WP_106707848.1">
    <property type="nucleotide sequence ID" value="NZ_PXXU01000055.1"/>
</dbReference>
<reference evidence="2 3" key="1">
    <citation type="submission" date="2018-03" db="EMBL/GenBank/DDBJ databases">
        <title>Draft genome of Nitrosomonas supralitoralis APG5.</title>
        <authorList>
            <person name="Urakawa H."/>
            <person name="Lopez J.V."/>
        </authorList>
    </citation>
    <scope>NUCLEOTIDE SEQUENCE [LARGE SCALE GENOMIC DNA]</scope>
    <source>
        <strain evidence="2 3">APG5</strain>
    </source>
</reference>
<accession>A0A2P7NSA6</accession>